<dbReference type="EMBL" id="LAZR01012581">
    <property type="protein sequence ID" value="KKM26086.1"/>
    <property type="molecule type" value="Genomic_DNA"/>
</dbReference>
<protein>
    <submittedName>
        <fullName evidence="1">Uncharacterized protein</fullName>
    </submittedName>
</protein>
<organism evidence="1">
    <name type="scientific">marine sediment metagenome</name>
    <dbReference type="NCBI Taxonomy" id="412755"/>
    <lineage>
        <taxon>unclassified sequences</taxon>
        <taxon>metagenomes</taxon>
        <taxon>ecological metagenomes</taxon>
    </lineage>
</organism>
<dbReference type="AlphaFoldDB" id="A0A0F9IER7"/>
<gene>
    <name evidence="1" type="ORF">LCGC14_1588420</name>
</gene>
<sequence>MSRKVSTDLERSPVGVGIRKVGQWVSLADFTDAGGAVGTKTLAKQIPAGSFVFGSKVKVTEGFIGDVSAVLDIGDGSDADLFSLTTHNVFAAASNLVEGADAAADASYRGFVAISSDTTITLTVTVNNDWGDVTAGKMFVEVLYFSTNVEVVDKTQTIYDARN</sequence>
<reference evidence="1" key="1">
    <citation type="journal article" date="2015" name="Nature">
        <title>Complex archaea that bridge the gap between prokaryotes and eukaryotes.</title>
        <authorList>
            <person name="Spang A."/>
            <person name="Saw J.H."/>
            <person name="Jorgensen S.L."/>
            <person name="Zaremba-Niedzwiedzka K."/>
            <person name="Martijn J."/>
            <person name="Lind A.E."/>
            <person name="van Eijk R."/>
            <person name="Schleper C."/>
            <person name="Guy L."/>
            <person name="Ettema T.J."/>
        </authorList>
    </citation>
    <scope>NUCLEOTIDE SEQUENCE</scope>
</reference>
<name>A0A0F9IER7_9ZZZZ</name>
<evidence type="ECO:0000313" key="1">
    <source>
        <dbReference type="EMBL" id="KKM26086.1"/>
    </source>
</evidence>
<comment type="caution">
    <text evidence="1">The sequence shown here is derived from an EMBL/GenBank/DDBJ whole genome shotgun (WGS) entry which is preliminary data.</text>
</comment>
<accession>A0A0F9IER7</accession>
<proteinExistence type="predicted"/>